<dbReference type="AlphaFoldDB" id="A0A6A4H4A8"/>
<name>A0A6A4H4A8_9AGAR</name>
<keyword evidence="2" id="KW-1185">Reference proteome</keyword>
<reference evidence="1" key="1">
    <citation type="journal article" date="2019" name="Environ. Microbiol.">
        <title>Fungal ecological strategies reflected in gene transcription - a case study of two litter decomposers.</title>
        <authorList>
            <person name="Barbi F."/>
            <person name="Kohler A."/>
            <person name="Barry K."/>
            <person name="Baskaran P."/>
            <person name="Daum C."/>
            <person name="Fauchery L."/>
            <person name="Ihrmark K."/>
            <person name="Kuo A."/>
            <person name="LaButti K."/>
            <person name="Lipzen A."/>
            <person name="Morin E."/>
            <person name="Grigoriev I.V."/>
            <person name="Henrissat B."/>
            <person name="Lindahl B."/>
            <person name="Martin F."/>
        </authorList>
    </citation>
    <scope>NUCLEOTIDE SEQUENCE</scope>
    <source>
        <strain evidence="1">JB14</strain>
    </source>
</reference>
<organism evidence="1 2">
    <name type="scientific">Gymnopus androsaceus JB14</name>
    <dbReference type="NCBI Taxonomy" id="1447944"/>
    <lineage>
        <taxon>Eukaryota</taxon>
        <taxon>Fungi</taxon>
        <taxon>Dikarya</taxon>
        <taxon>Basidiomycota</taxon>
        <taxon>Agaricomycotina</taxon>
        <taxon>Agaricomycetes</taxon>
        <taxon>Agaricomycetidae</taxon>
        <taxon>Agaricales</taxon>
        <taxon>Marasmiineae</taxon>
        <taxon>Omphalotaceae</taxon>
        <taxon>Gymnopus</taxon>
    </lineage>
</organism>
<dbReference type="OrthoDB" id="2891447at2759"/>
<dbReference type="EMBL" id="ML769593">
    <property type="protein sequence ID" value="KAE9392528.1"/>
    <property type="molecule type" value="Genomic_DNA"/>
</dbReference>
<gene>
    <name evidence="1" type="ORF">BT96DRAFT_1000253</name>
</gene>
<sequence>MGPTPSILRALGKWAWKALTVCLPAFIKALGRTVWNVVKGLGEIIGRAISSIASAIHSLFMAIATFLRNVTLQDVLRAFKEALNAILCNCLCSLFDIFWWTGKALVRIILFVPETIGRIVLEMGSLAGKVGREIFDLRQEFINPPKAYGLQVIVVDGRKFLQDT</sequence>
<evidence type="ECO:0000313" key="1">
    <source>
        <dbReference type="EMBL" id="KAE9392528.1"/>
    </source>
</evidence>
<protein>
    <submittedName>
        <fullName evidence="1">Uncharacterized protein</fullName>
    </submittedName>
</protein>
<evidence type="ECO:0000313" key="2">
    <source>
        <dbReference type="Proteomes" id="UP000799118"/>
    </source>
</evidence>
<proteinExistence type="predicted"/>
<accession>A0A6A4H4A8</accession>
<dbReference type="Proteomes" id="UP000799118">
    <property type="component" value="Unassembled WGS sequence"/>
</dbReference>